<evidence type="ECO:0000313" key="1">
    <source>
        <dbReference type="EMBL" id="EZF52181.1"/>
    </source>
</evidence>
<gene>
    <name evidence="1" type="ORF">H103_04607</name>
</gene>
<proteinExistence type="predicted"/>
<protein>
    <recommendedName>
        <fullName evidence="2">AMP-dependent synthetase/ligase domain-containing protein</fullName>
    </recommendedName>
</protein>
<dbReference type="SUPFAM" id="SSF56801">
    <property type="entry name" value="Acetyl-CoA synthetase-like"/>
    <property type="match status" value="1"/>
</dbReference>
<organism evidence="1">
    <name type="scientific">Trichophyton rubrum CBS 288.86</name>
    <dbReference type="NCBI Taxonomy" id="1215330"/>
    <lineage>
        <taxon>Eukaryota</taxon>
        <taxon>Fungi</taxon>
        <taxon>Dikarya</taxon>
        <taxon>Ascomycota</taxon>
        <taxon>Pezizomycotina</taxon>
        <taxon>Eurotiomycetes</taxon>
        <taxon>Eurotiomycetidae</taxon>
        <taxon>Onygenales</taxon>
        <taxon>Arthrodermataceae</taxon>
        <taxon>Trichophyton</taxon>
    </lineage>
</organism>
<reference evidence="1" key="1">
    <citation type="submission" date="2014-02" db="EMBL/GenBank/DDBJ databases">
        <title>The Genome Sequence of Trichophyton rubrum (morphotype fischeri) CBS 288.86.</title>
        <authorList>
            <consortium name="The Broad Institute Genomics Platform"/>
            <person name="Cuomo C.A."/>
            <person name="White T.C."/>
            <person name="Graser Y."/>
            <person name="Martinez-Rossi N."/>
            <person name="Heitman J."/>
            <person name="Young S.K."/>
            <person name="Zeng Q."/>
            <person name="Gargeya S."/>
            <person name="Abouelleil A."/>
            <person name="Alvarado L."/>
            <person name="Chapman S.B."/>
            <person name="Gainer-Dewar J."/>
            <person name="Goldberg J."/>
            <person name="Griggs A."/>
            <person name="Gujja S."/>
            <person name="Hansen M."/>
            <person name="Howarth C."/>
            <person name="Imamovic A."/>
            <person name="Larimer J."/>
            <person name="Martinez D."/>
            <person name="Murphy C."/>
            <person name="Pearson M.D."/>
            <person name="Persinoti G."/>
            <person name="Poon T."/>
            <person name="Priest M."/>
            <person name="Roberts A.D."/>
            <person name="Saif S."/>
            <person name="Shea T.D."/>
            <person name="Sykes S.N."/>
            <person name="Wortman J."/>
            <person name="Nusbaum C."/>
            <person name="Birren B."/>
        </authorList>
    </citation>
    <scope>NUCLEOTIDE SEQUENCE [LARGE SCALE GENOMIC DNA]</scope>
    <source>
        <strain evidence="1">CBS 288.86</strain>
    </source>
</reference>
<evidence type="ECO:0008006" key="2">
    <source>
        <dbReference type="Google" id="ProtNLM"/>
    </source>
</evidence>
<dbReference type="Gene3D" id="2.30.38.10">
    <property type="entry name" value="Luciferase, Domain 3"/>
    <property type="match status" value="1"/>
</dbReference>
<dbReference type="EMBL" id="KK207855">
    <property type="protein sequence ID" value="EZF52181.1"/>
    <property type="molecule type" value="Genomic_DNA"/>
</dbReference>
<dbReference type="Proteomes" id="UP000023758">
    <property type="component" value="Unassembled WGS sequence"/>
</dbReference>
<sequence>MMKKFSISGIRQLVIGGVVPQFLQVGLVSPDGADITEYNKPGELWIQGPKIAMGYLKEEPITKKLKDSALVVVIDRVQEVIDVKGFQAEPKVLLIIHLVIADTAVIAAEDSDGLRRQKPSW</sequence>
<name>A0A022W226_TRIRU</name>
<accession>A0A022W226</accession>
<dbReference type="HOGENOM" id="CLU_2039744_0_0_1"/>
<dbReference type="AlphaFoldDB" id="A0A022W226"/>